<feature type="transmembrane region" description="Helical" evidence="1">
    <location>
        <begin position="289"/>
        <end position="311"/>
    </location>
</feature>
<dbReference type="VEuPathDB" id="PlasmoDB:POWCR01_060011100"/>
<dbReference type="Proteomes" id="UP000242942">
    <property type="component" value="Chromosome 6"/>
</dbReference>
<keyword evidence="1" id="KW-0812">Transmembrane</keyword>
<dbReference type="EMBL" id="LT594587">
    <property type="protein sequence ID" value="SCP03861.1"/>
    <property type="molecule type" value="Genomic_DNA"/>
</dbReference>
<accession>A0A1D3TFX3</accession>
<dbReference type="OrthoDB" id="371207at2759"/>
<evidence type="ECO:0000313" key="3">
    <source>
        <dbReference type="Proteomes" id="UP000242942"/>
    </source>
</evidence>
<name>A0A1D3TFX3_PLAOA</name>
<protein>
    <submittedName>
        <fullName evidence="2">Uncharacterized protein</fullName>
    </submittedName>
</protein>
<dbReference type="VEuPathDB" id="PlasmoDB:PocGH01_06016100"/>
<feature type="transmembrane region" description="Helical" evidence="1">
    <location>
        <begin position="37"/>
        <end position="57"/>
    </location>
</feature>
<keyword evidence="3" id="KW-1185">Reference proteome</keyword>
<proteinExistence type="predicted"/>
<feature type="transmembrane region" description="Helical" evidence="1">
    <location>
        <begin position="412"/>
        <end position="438"/>
    </location>
</feature>
<keyword evidence="1" id="KW-1133">Transmembrane helix</keyword>
<reference evidence="2 3" key="1">
    <citation type="submission" date="2016-06" db="EMBL/GenBank/DDBJ databases">
        <authorList>
            <consortium name="Pathogen Informatics"/>
        </authorList>
    </citation>
    <scope>NUCLEOTIDE SEQUENCE [LARGE SCALE GENOMIC DNA]</scope>
    <source>
        <strain evidence="2">PocGH01</strain>
    </source>
</reference>
<dbReference type="AlphaFoldDB" id="A0A1D3TFX3"/>
<evidence type="ECO:0000313" key="2">
    <source>
        <dbReference type="EMBL" id="SCP03861.1"/>
    </source>
</evidence>
<feature type="transmembrane region" description="Helical" evidence="1">
    <location>
        <begin position="332"/>
        <end position="357"/>
    </location>
</feature>
<organism evidence="2 3">
    <name type="scientific">Plasmodium ovale</name>
    <name type="common">malaria parasite P. ovale</name>
    <dbReference type="NCBI Taxonomy" id="36330"/>
    <lineage>
        <taxon>Eukaryota</taxon>
        <taxon>Sar</taxon>
        <taxon>Alveolata</taxon>
        <taxon>Apicomplexa</taxon>
        <taxon>Aconoidasida</taxon>
        <taxon>Haemosporida</taxon>
        <taxon>Plasmodiidae</taxon>
        <taxon>Plasmodium</taxon>
        <taxon>Plasmodium (Plasmodium)</taxon>
    </lineage>
</organism>
<keyword evidence="1" id="KW-0472">Membrane</keyword>
<gene>
    <name evidence="2" type="primary">PocGH01_06016100</name>
    <name evidence="2" type="ORF">POCGH01_06016100</name>
</gene>
<sequence length="444" mass="52661">MEDHDVKQALFRREHNRKGRINCGICKRGYRKFMNAFLTWEIVLLLVHTLVFMIIIYKYTKDKKLSIVDKNMFRSFKSTGHFAQGLLFVLLLVPFHFTEKITKLLIDHSKKRNTRGYKKKGKCSDDVDETSYADDTYDGDITGEMMDGEDDVQGDIEEHTMSIHLEEQEDVMPINSHEEGKKHTISTEHSNTNDMGNMEDQITLNSSHTNKSETEEEKQKALYNEISTNNADVKGPIMTIRKNKRGKNCISELFIKKLIFPVNTPKYKREEIENFFLCAKLFSLKNRSFLFVLKYVFCFILMFAYPLYNLIKRKLLYNYFYYSSYYINALDFGLGILTGTVLVFIYGLVMFLIRFFYINRRNEKYNFYDNYAFINDIKCICDERIWINIKNNPYLKNIAINYFNSYYNYKNLLFVGLLLLLIICLFSFFFTFSSLSAYEMNRRK</sequence>
<feature type="transmembrane region" description="Helical" evidence="1">
    <location>
        <begin position="78"/>
        <end position="97"/>
    </location>
</feature>
<evidence type="ECO:0000256" key="1">
    <source>
        <dbReference type="SAM" id="Phobius"/>
    </source>
</evidence>